<accession>A0ACC3BAA5</accession>
<sequence length="250" mass="26431">MPPFISTTVTPAMMTLPILPLLADHAIGPDLHGHPSTNPQHPSMTPVTTMETTSAFAGSDNKTDHRLDLLASHSNVAATIVPIHFLGDDLAADAMTDALPPEDPPVQGTSTKAKASVDDIATAVGVATTTTVTVIVTSAQTKPKTKSKPRSRSKPKAKTKNKPNGRKSIITIALPPLQLASALGAHRTDHLLLLGDVAVVAMIVTMNTIINTTGIVPLARSPHPLPLRVERSHVFTLIGIRCTARPRRLL</sequence>
<evidence type="ECO:0000313" key="1">
    <source>
        <dbReference type="EMBL" id="KAK1147393.1"/>
    </source>
</evidence>
<gene>
    <name evidence="1" type="ORF">N8T08_001475</name>
</gene>
<dbReference type="Proteomes" id="UP001177260">
    <property type="component" value="Unassembled WGS sequence"/>
</dbReference>
<reference evidence="1 2" key="1">
    <citation type="journal article" date="2023" name="ACS Omega">
        <title>Identification of the Neoaspergillic Acid Biosynthesis Gene Cluster by Establishing an In Vitro CRISPR-Ribonucleoprotein Genetic System in Aspergillus melleus.</title>
        <authorList>
            <person name="Yuan B."/>
            <person name="Grau M.F."/>
            <person name="Murata R.M."/>
            <person name="Torok T."/>
            <person name="Venkateswaran K."/>
            <person name="Stajich J.E."/>
            <person name="Wang C.C.C."/>
        </authorList>
    </citation>
    <scope>NUCLEOTIDE SEQUENCE [LARGE SCALE GENOMIC DNA]</scope>
    <source>
        <strain evidence="1 2">IMV 1140</strain>
    </source>
</reference>
<name>A0ACC3BAA5_9EURO</name>
<comment type="caution">
    <text evidence="1">The sequence shown here is derived from an EMBL/GenBank/DDBJ whole genome shotgun (WGS) entry which is preliminary data.</text>
</comment>
<evidence type="ECO:0000313" key="2">
    <source>
        <dbReference type="Proteomes" id="UP001177260"/>
    </source>
</evidence>
<proteinExistence type="predicted"/>
<keyword evidence="2" id="KW-1185">Reference proteome</keyword>
<organism evidence="1 2">
    <name type="scientific">Aspergillus melleus</name>
    <dbReference type="NCBI Taxonomy" id="138277"/>
    <lineage>
        <taxon>Eukaryota</taxon>
        <taxon>Fungi</taxon>
        <taxon>Dikarya</taxon>
        <taxon>Ascomycota</taxon>
        <taxon>Pezizomycotina</taxon>
        <taxon>Eurotiomycetes</taxon>
        <taxon>Eurotiomycetidae</taxon>
        <taxon>Eurotiales</taxon>
        <taxon>Aspergillaceae</taxon>
        <taxon>Aspergillus</taxon>
        <taxon>Aspergillus subgen. Circumdati</taxon>
    </lineage>
</organism>
<dbReference type="EMBL" id="JAOPJF010000012">
    <property type="protein sequence ID" value="KAK1147393.1"/>
    <property type="molecule type" value="Genomic_DNA"/>
</dbReference>
<protein>
    <submittedName>
        <fullName evidence="1">Uncharacterized protein</fullName>
    </submittedName>
</protein>